<sequence length="91" mass="10569">MIWAGLYIFFDKIVAPVALIEWFVYNRERLHNLLIVDMNDCSVCSPNADLQNQITRSSVKLGRGFCHRRSQSGCRWDRYRSKLATGQYGDP</sequence>
<comment type="caution">
    <text evidence="1">The sequence shown here is derived from an EMBL/GenBank/DDBJ whole genome shotgun (WGS) entry which is preliminary data.</text>
</comment>
<name>A0A9D4DM28_DREPO</name>
<reference evidence="1" key="1">
    <citation type="journal article" date="2019" name="bioRxiv">
        <title>The Genome of the Zebra Mussel, Dreissena polymorpha: A Resource for Invasive Species Research.</title>
        <authorList>
            <person name="McCartney M.A."/>
            <person name="Auch B."/>
            <person name="Kono T."/>
            <person name="Mallez S."/>
            <person name="Zhang Y."/>
            <person name="Obille A."/>
            <person name="Becker A."/>
            <person name="Abrahante J.E."/>
            <person name="Garbe J."/>
            <person name="Badalamenti J.P."/>
            <person name="Herman A."/>
            <person name="Mangelson H."/>
            <person name="Liachko I."/>
            <person name="Sullivan S."/>
            <person name="Sone E.D."/>
            <person name="Koren S."/>
            <person name="Silverstein K.A.T."/>
            <person name="Beckman K.B."/>
            <person name="Gohl D.M."/>
        </authorList>
    </citation>
    <scope>NUCLEOTIDE SEQUENCE</scope>
    <source>
        <strain evidence="1">Duluth1</strain>
        <tissue evidence="1">Whole animal</tissue>
    </source>
</reference>
<organism evidence="1 2">
    <name type="scientific">Dreissena polymorpha</name>
    <name type="common">Zebra mussel</name>
    <name type="synonym">Mytilus polymorpha</name>
    <dbReference type="NCBI Taxonomy" id="45954"/>
    <lineage>
        <taxon>Eukaryota</taxon>
        <taxon>Metazoa</taxon>
        <taxon>Spiralia</taxon>
        <taxon>Lophotrochozoa</taxon>
        <taxon>Mollusca</taxon>
        <taxon>Bivalvia</taxon>
        <taxon>Autobranchia</taxon>
        <taxon>Heteroconchia</taxon>
        <taxon>Euheterodonta</taxon>
        <taxon>Imparidentia</taxon>
        <taxon>Neoheterodontei</taxon>
        <taxon>Myida</taxon>
        <taxon>Dreissenoidea</taxon>
        <taxon>Dreissenidae</taxon>
        <taxon>Dreissena</taxon>
    </lineage>
</organism>
<gene>
    <name evidence="1" type="ORF">DPMN_186315</name>
</gene>
<evidence type="ECO:0000313" key="1">
    <source>
        <dbReference type="EMBL" id="KAH3751746.1"/>
    </source>
</evidence>
<reference evidence="1" key="2">
    <citation type="submission" date="2020-11" db="EMBL/GenBank/DDBJ databases">
        <authorList>
            <person name="McCartney M.A."/>
            <person name="Auch B."/>
            <person name="Kono T."/>
            <person name="Mallez S."/>
            <person name="Becker A."/>
            <person name="Gohl D.M."/>
            <person name="Silverstein K.A.T."/>
            <person name="Koren S."/>
            <person name="Bechman K.B."/>
            <person name="Herman A."/>
            <person name="Abrahante J.E."/>
            <person name="Garbe J."/>
        </authorList>
    </citation>
    <scope>NUCLEOTIDE SEQUENCE</scope>
    <source>
        <strain evidence="1">Duluth1</strain>
        <tissue evidence="1">Whole animal</tissue>
    </source>
</reference>
<keyword evidence="2" id="KW-1185">Reference proteome</keyword>
<dbReference type="AlphaFoldDB" id="A0A9D4DM28"/>
<dbReference type="EMBL" id="JAIWYP010000010">
    <property type="protein sequence ID" value="KAH3751746.1"/>
    <property type="molecule type" value="Genomic_DNA"/>
</dbReference>
<dbReference type="Proteomes" id="UP000828390">
    <property type="component" value="Unassembled WGS sequence"/>
</dbReference>
<accession>A0A9D4DM28</accession>
<proteinExistence type="predicted"/>
<evidence type="ECO:0000313" key="2">
    <source>
        <dbReference type="Proteomes" id="UP000828390"/>
    </source>
</evidence>
<protein>
    <submittedName>
        <fullName evidence="1">Uncharacterized protein</fullName>
    </submittedName>
</protein>